<feature type="repeat" description="ANK" evidence="3">
    <location>
        <begin position="111"/>
        <end position="143"/>
    </location>
</feature>
<evidence type="ECO:0000256" key="3">
    <source>
        <dbReference type="PROSITE-ProRule" id="PRU00023"/>
    </source>
</evidence>
<dbReference type="Gene3D" id="1.25.40.20">
    <property type="entry name" value="Ankyrin repeat-containing domain"/>
    <property type="match status" value="2"/>
</dbReference>
<feature type="repeat" description="ANK" evidence="3">
    <location>
        <begin position="83"/>
        <end position="110"/>
    </location>
</feature>
<dbReference type="OrthoDB" id="539213at2759"/>
<dbReference type="InterPro" id="IPR051637">
    <property type="entry name" value="Ank_repeat_dom-contain_49"/>
</dbReference>
<dbReference type="Pfam" id="PF00023">
    <property type="entry name" value="Ank"/>
    <property type="match status" value="1"/>
</dbReference>
<dbReference type="PRINTS" id="PR01415">
    <property type="entry name" value="ANKYRIN"/>
</dbReference>
<dbReference type="InterPro" id="IPR002110">
    <property type="entry name" value="Ankyrin_rpt"/>
</dbReference>
<dbReference type="PROSITE" id="PS50297">
    <property type="entry name" value="ANK_REP_REGION"/>
    <property type="match status" value="2"/>
</dbReference>
<keyword evidence="2 3" id="KW-0040">ANK repeat</keyword>
<evidence type="ECO:0000256" key="2">
    <source>
        <dbReference type="ARBA" id="ARBA00023043"/>
    </source>
</evidence>
<name>A0A6A5TAN0_9PLEO</name>
<gene>
    <name evidence="5" type="ORF">CC80DRAFT_298660</name>
</gene>
<dbReference type="Pfam" id="PF12796">
    <property type="entry name" value="Ank_2"/>
    <property type="match status" value="1"/>
</dbReference>
<keyword evidence="6" id="KW-1185">Reference proteome</keyword>
<reference evidence="5" key="1">
    <citation type="journal article" date="2020" name="Stud. Mycol.">
        <title>101 Dothideomycetes genomes: a test case for predicting lifestyles and emergence of pathogens.</title>
        <authorList>
            <person name="Haridas S."/>
            <person name="Albert R."/>
            <person name="Binder M."/>
            <person name="Bloem J."/>
            <person name="Labutti K."/>
            <person name="Salamov A."/>
            <person name="Andreopoulos B."/>
            <person name="Baker S."/>
            <person name="Barry K."/>
            <person name="Bills G."/>
            <person name="Bluhm B."/>
            <person name="Cannon C."/>
            <person name="Castanera R."/>
            <person name="Culley D."/>
            <person name="Daum C."/>
            <person name="Ezra D."/>
            <person name="Gonzalez J."/>
            <person name="Henrissat B."/>
            <person name="Kuo A."/>
            <person name="Liang C."/>
            <person name="Lipzen A."/>
            <person name="Lutzoni F."/>
            <person name="Magnuson J."/>
            <person name="Mondo S."/>
            <person name="Nolan M."/>
            <person name="Ohm R."/>
            <person name="Pangilinan J."/>
            <person name="Park H.-J."/>
            <person name="Ramirez L."/>
            <person name="Alfaro M."/>
            <person name="Sun H."/>
            <person name="Tritt A."/>
            <person name="Yoshinaga Y."/>
            <person name="Zwiers L.-H."/>
            <person name="Turgeon B."/>
            <person name="Goodwin S."/>
            <person name="Spatafora J."/>
            <person name="Crous P."/>
            <person name="Grigoriev I."/>
        </authorList>
    </citation>
    <scope>NUCLEOTIDE SEQUENCE</scope>
    <source>
        <strain evidence="5">CBS 675.92</strain>
    </source>
</reference>
<evidence type="ECO:0000313" key="5">
    <source>
        <dbReference type="EMBL" id="KAF1948732.1"/>
    </source>
</evidence>
<organism evidence="5 6">
    <name type="scientific">Byssothecium circinans</name>
    <dbReference type="NCBI Taxonomy" id="147558"/>
    <lineage>
        <taxon>Eukaryota</taxon>
        <taxon>Fungi</taxon>
        <taxon>Dikarya</taxon>
        <taxon>Ascomycota</taxon>
        <taxon>Pezizomycotina</taxon>
        <taxon>Dothideomycetes</taxon>
        <taxon>Pleosporomycetidae</taxon>
        <taxon>Pleosporales</taxon>
        <taxon>Massarineae</taxon>
        <taxon>Massarinaceae</taxon>
        <taxon>Byssothecium</taxon>
    </lineage>
</organism>
<dbReference type="PROSITE" id="PS50088">
    <property type="entry name" value="ANK_REPEAT"/>
    <property type="match status" value="3"/>
</dbReference>
<evidence type="ECO:0000256" key="4">
    <source>
        <dbReference type="SAM" id="MobiDB-lite"/>
    </source>
</evidence>
<dbReference type="SMART" id="SM00248">
    <property type="entry name" value="ANK"/>
    <property type="match status" value="4"/>
</dbReference>
<dbReference type="Proteomes" id="UP000800035">
    <property type="component" value="Unassembled WGS sequence"/>
</dbReference>
<dbReference type="PANTHER" id="PTHR24180">
    <property type="entry name" value="CYCLIN-DEPENDENT KINASE INHIBITOR 2C-RELATED"/>
    <property type="match status" value="1"/>
</dbReference>
<evidence type="ECO:0000256" key="1">
    <source>
        <dbReference type="ARBA" id="ARBA00022737"/>
    </source>
</evidence>
<feature type="region of interest" description="Disordered" evidence="4">
    <location>
        <begin position="1"/>
        <end position="33"/>
    </location>
</feature>
<accession>A0A6A5TAN0</accession>
<proteinExistence type="predicted"/>
<evidence type="ECO:0000313" key="6">
    <source>
        <dbReference type="Proteomes" id="UP000800035"/>
    </source>
</evidence>
<dbReference type="EMBL" id="ML977050">
    <property type="protein sequence ID" value="KAF1948732.1"/>
    <property type="molecule type" value="Genomic_DNA"/>
</dbReference>
<dbReference type="AlphaFoldDB" id="A0A6A5TAN0"/>
<feature type="repeat" description="ANK" evidence="3">
    <location>
        <begin position="144"/>
        <end position="176"/>
    </location>
</feature>
<dbReference type="PANTHER" id="PTHR24180:SF45">
    <property type="entry name" value="POLY [ADP-RIBOSE] POLYMERASE TANKYRASE"/>
    <property type="match status" value="1"/>
</dbReference>
<protein>
    <submittedName>
        <fullName evidence="5">Ankyrin</fullName>
    </submittedName>
</protein>
<sequence>MPPPIQQDAMEASSSLPQYNPHHNPPLLPNASLDTVHNLQAPHNLIPNVMETFQSPGVATMMSPPATDNLPSPNSDDGHLPVLHIAAFRGRTSIVSILLDQSLPINEQDSSGRTPLHLAAMAGHADAANILLARGALVNAKDNLGRTPIHWAALGQHEKTLKVLIIQGADVNAADNNDWTVVHVCAERGWEEGLTAVLQAGGDLTRRARKCEVWRRQELSAE</sequence>
<dbReference type="InterPro" id="IPR036770">
    <property type="entry name" value="Ankyrin_rpt-contain_sf"/>
</dbReference>
<keyword evidence="1" id="KW-0677">Repeat</keyword>
<dbReference type="SUPFAM" id="SSF48403">
    <property type="entry name" value="Ankyrin repeat"/>
    <property type="match status" value="1"/>
</dbReference>